<dbReference type="GO" id="GO:0098703">
    <property type="term" value="P:calcium ion import across plasma membrane"/>
    <property type="evidence" value="ECO:0007669"/>
    <property type="project" value="TreeGrafter"/>
</dbReference>
<reference evidence="18 19" key="1">
    <citation type="submission" date="2013-05" db="EMBL/GenBank/DDBJ databases">
        <title>Draft genome of the parasitic nematode Anyclostoma ceylanicum.</title>
        <authorList>
            <person name="Mitreva M."/>
        </authorList>
    </citation>
    <scope>NUCLEOTIDE SEQUENCE [LARGE SCALE GENOMIC DNA]</scope>
</reference>
<evidence type="ECO:0000256" key="7">
    <source>
        <dbReference type="ARBA" id="ARBA00022737"/>
    </source>
</evidence>
<keyword evidence="8" id="KW-0106">Calcium</keyword>
<evidence type="ECO:0000256" key="11">
    <source>
        <dbReference type="ARBA" id="ARBA00023065"/>
    </source>
</evidence>
<keyword evidence="12 16" id="KW-0472">Membrane</keyword>
<keyword evidence="10 16" id="KW-1133">Transmembrane helix</keyword>
<name>A0A0D6LNV7_9BILA</name>
<evidence type="ECO:0000259" key="17">
    <source>
        <dbReference type="Pfam" id="PF00520"/>
    </source>
</evidence>
<dbReference type="PANTHER" id="PTHR45628:SF1">
    <property type="entry name" value="VOLTAGE-DEPENDENT CALCIUM CHANNEL TYPE D SUBUNIT ALPHA-1"/>
    <property type="match status" value="1"/>
</dbReference>
<evidence type="ECO:0000256" key="14">
    <source>
        <dbReference type="ARBA" id="ARBA00023180"/>
    </source>
</evidence>
<feature type="transmembrane region" description="Helical" evidence="16">
    <location>
        <begin position="149"/>
        <end position="167"/>
    </location>
</feature>
<comment type="subcellular location">
    <subcellularLocation>
        <location evidence="1">Membrane</location>
        <topology evidence="1">Multi-pass membrane protein</topology>
    </subcellularLocation>
</comment>
<evidence type="ECO:0000313" key="18">
    <source>
        <dbReference type="EMBL" id="EPB69302.1"/>
    </source>
</evidence>
<evidence type="ECO:0000256" key="8">
    <source>
        <dbReference type="ARBA" id="ARBA00022837"/>
    </source>
</evidence>
<evidence type="ECO:0000256" key="5">
    <source>
        <dbReference type="ARBA" id="ARBA00022673"/>
    </source>
</evidence>
<dbReference type="InterPro" id="IPR005821">
    <property type="entry name" value="Ion_trans_dom"/>
</dbReference>
<protein>
    <recommendedName>
        <fullName evidence="17">Ion transport domain-containing protein</fullName>
    </recommendedName>
</protein>
<dbReference type="InterPro" id="IPR050599">
    <property type="entry name" value="VDCC_alpha-1_subunit"/>
</dbReference>
<keyword evidence="3" id="KW-0597">Phosphoprotein</keyword>
<dbReference type="Pfam" id="PF00520">
    <property type="entry name" value="Ion_trans"/>
    <property type="match status" value="1"/>
</dbReference>
<dbReference type="EMBL" id="KE125313">
    <property type="protein sequence ID" value="EPB69302.1"/>
    <property type="molecule type" value="Genomic_DNA"/>
</dbReference>
<keyword evidence="14" id="KW-0325">Glycoprotein</keyword>
<dbReference type="Gene3D" id="1.20.120.350">
    <property type="entry name" value="Voltage-gated potassium channels. Chain C"/>
    <property type="match status" value="1"/>
</dbReference>
<evidence type="ECO:0000256" key="15">
    <source>
        <dbReference type="ARBA" id="ARBA00023303"/>
    </source>
</evidence>
<keyword evidence="15" id="KW-0407">Ion channel</keyword>
<evidence type="ECO:0000256" key="9">
    <source>
        <dbReference type="ARBA" id="ARBA00022882"/>
    </source>
</evidence>
<proteinExistence type="predicted"/>
<dbReference type="SUPFAM" id="SSF81324">
    <property type="entry name" value="Voltage-gated potassium channels"/>
    <property type="match status" value="1"/>
</dbReference>
<evidence type="ECO:0000256" key="12">
    <source>
        <dbReference type="ARBA" id="ARBA00023136"/>
    </source>
</evidence>
<dbReference type="GO" id="GO:0008331">
    <property type="term" value="F:high voltage-gated calcium channel activity"/>
    <property type="evidence" value="ECO:0007669"/>
    <property type="project" value="TreeGrafter"/>
</dbReference>
<feature type="transmembrane region" description="Helical" evidence="16">
    <location>
        <begin position="78"/>
        <end position="103"/>
    </location>
</feature>
<evidence type="ECO:0000313" key="19">
    <source>
        <dbReference type="Proteomes" id="UP000054495"/>
    </source>
</evidence>
<dbReference type="Proteomes" id="UP000054495">
    <property type="component" value="Unassembled WGS sequence"/>
</dbReference>
<dbReference type="PANTHER" id="PTHR45628">
    <property type="entry name" value="VOLTAGE-DEPENDENT CALCIUM CHANNEL TYPE A SUBUNIT ALPHA-1"/>
    <property type="match status" value="1"/>
</dbReference>
<dbReference type="AlphaFoldDB" id="A0A0D6LNV7"/>
<evidence type="ECO:0000256" key="10">
    <source>
        <dbReference type="ARBA" id="ARBA00022989"/>
    </source>
</evidence>
<evidence type="ECO:0000256" key="13">
    <source>
        <dbReference type="ARBA" id="ARBA00023157"/>
    </source>
</evidence>
<feature type="domain" description="Ion transport" evidence="17">
    <location>
        <begin position="85"/>
        <end position="216"/>
    </location>
</feature>
<dbReference type="GO" id="GO:0005891">
    <property type="term" value="C:voltage-gated calcium channel complex"/>
    <property type="evidence" value="ECO:0007669"/>
    <property type="project" value="TreeGrafter"/>
</dbReference>
<sequence>MLSALVCSALRISNGNILLTGLCRTFWFGICIFASVDSAIAVSTFVCVETGKRKCIEFALKAKPHRRYIPRNRFQYRVWWFVTSRAFEYVIFLIIVLNTVSLACKHYPSGHRFEYVLDVLNLVFTGVFAFEAFFKIIALNPKNYFGDRWNAFDFIIVLGSFIDIIYGKLNPGGSNLISINFFRLFRVMRLVKLLSRGEGIRTLLWTFMKSFQAVRKTAYHAWQAEAPYHAWRASTVMRTCTAASQENGSVVVTDSESRRQLDE</sequence>
<accession>A0A0D6LNV7</accession>
<keyword evidence="13" id="KW-1015">Disulfide bond</keyword>
<evidence type="ECO:0000256" key="2">
    <source>
        <dbReference type="ARBA" id="ARBA00022448"/>
    </source>
</evidence>
<evidence type="ECO:0000256" key="16">
    <source>
        <dbReference type="SAM" id="Phobius"/>
    </source>
</evidence>
<keyword evidence="11" id="KW-0406">Ion transport</keyword>
<keyword evidence="2" id="KW-0813">Transport</keyword>
<gene>
    <name evidence="18" type="ORF">ANCCEY_11613</name>
</gene>
<feature type="transmembrane region" description="Helical" evidence="16">
    <location>
        <begin position="115"/>
        <end position="137"/>
    </location>
</feature>
<evidence type="ECO:0000256" key="6">
    <source>
        <dbReference type="ARBA" id="ARBA00022692"/>
    </source>
</evidence>
<keyword evidence="7" id="KW-0677">Repeat</keyword>
<evidence type="ECO:0000256" key="3">
    <source>
        <dbReference type="ARBA" id="ARBA00022553"/>
    </source>
</evidence>
<keyword evidence="4" id="KW-0109">Calcium transport</keyword>
<keyword evidence="6 16" id="KW-0812">Transmembrane</keyword>
<evidence type="ECO:0000256" key="4">
    <source>
        <dbReference type="ARBA" id="ARBA00022568"/>
    </source>
</evidence>
<keyword evidence="9" id="KW-0851">Voltage-gated channel</keyword>
<dbReference type="InterPro" id="IPR027359">
    <property type="entry name" value="Volt_channel_dom_sf"/>
</dbReference>
<feature type="transmembrane region" description="Helical" evidence="16">
    <location>
        <begin position="25"/>
        <end position="48"/>
    </location>
</feature>
<organism evidence="18 19">
    <name type="scientific">Ancylostoma ceylanicum</name>
    <dbReference type="NCBI Taxonomy" id="53326"/>
    <lineage>
        <taxon>Eukaryota</taxon>
        <taxon>Metazoa</taxon>
        <taxon>Ecdysozoa</taxon>
        <taxon>Nematoda</taxon>
        <taxon>Chromadorea</taxon>
        <taxon>Rhabditida</taxon>
        <taxon>Rhabditina</taxon>
        <taxon>Rhabditomorpha</taxon>
        <taxon>Strongyloidea</taxon>
        <taxon>Ancylostomatidae</taxon>
        <taxon>Ancylostomatinae</taxon>
        <taxon>Ancylostoma</taxon>
    </lineage>
</organism>
<keyword evidence="5" id="KW-0107">Calcium channel</keyword>
<keyword evidence="19" id="KW-1185">Reference proteome</keyword>
<dbReference type="FunFam" id="1.20.120.350:FF:000040">
    <property type="entry name" value="Voltage-dependent L-type calcium channel subunit alpha"/>
    <property type="match status" value="1"/>
</dbReference>
<evidence type="ECO:0000256" key="1">
    <source>
        <dbReference type="ARBA" id="ARBA00004141"/>
    </source>
</evidence>